<name>Q984L9_RHILO</name>
<protein>
    <submittedName>
        <fullName evidence="1">Msr7945 protein</fullName>
    </submittedName>
</protein>
<dbReference type="KEGG" id="mlo:msr7945"/>
<proteinExistence type="predicted"/>
<dbReference type="HOGENOM" id="CLU_2991456_0_0_5"/>
<gene>
    <name evidence="1" type="ordered locus">msr7945</name>
</gene>
<dbReference type="EMBL" id="BA000012">
    <property type="protein sequence ID" value="BAB53610.1"/>
    <property type="molecule type" value="Genomic_DNA"/>
</dbReference>
<evidence type="ECO:0000313" key="2">
    <source>
        <dbReference type="Proteomes" id="UP000000552"/>
    </source>
</evidence>
<sequence length="65" mass="7351">MSFRGDRSMIRLFLTGAFAFLAYRLARKMIDDVPGDVDPLLLPAPRSDRDALRRQSAAMGVDPRR</sequence>
<dbReference type="Proteomes" id="UP000000552">
    <property type="component" value="Chromosome"/>
</dbReference>
<accession>Q984L9</accession>
<evidence type="ECO:0000313" key="1">
    <source>
        <dbReference type="EMBL" id="BAB53610.1"/>
    </source>
</evidence>
<dbReference type="AlphaFoldDB" id="Q984L9"/>
<reference evidence="1 2" key="1">
    <citation type="journal article" date="2000" name="DNA Res.">
        <title>Complete genome structure of the nitrogen-fixing symbiotic bacterium Mesorhizobium loti.</title>
        <authorList>
            <person name="Kaneko T."/>
            <person name="Nakamura Y."/>
            <person name="Sato S."/>
            <person name="Asamizu E."/>
            <person name="Kato T."/>
            <person name="Sasamoto S."/>
            <person name="Watanabe A."/>
            <person name="Idesawa K."/>
            <person name="Ishikawa A."/>
            <person name="Kawashima K."/>
            <person name="Kimura T."/>
            <person name="Kishida Y."/>
            <person name="Kiyokawa C."/>
            <person name="Kohara M."/>
            <person name="Matsumoto M."/>
            <person name="Matsuno A."/>
            <person name="Mochizuki Y."/>
            <person name="Nakayama S."/>
            <person name="Nakazaki N."/>
            <person name="Shimpo S."/>
            <person name="Sugimoto M."/>
            <person name="Takeuchi C."/>
            <person name="Yamada M."/>
            <person name="Tabata S."/>
        </authorList>
    </citation>
    <scope>NUCLEOTIDE SEQUENCE [LARGE SCALE GENOMIC DNA]</scope>
    <source>
        <strain evidence="2">LMG 29417 / CECT 9101 / MAFF 303099</strain>
    </source>
</reference>
<organism evidence="1 2">
    <name type="scientific">Mesorhizobium japonicum (strain LMG 29417 / CECT 9101 / MAFF 303099)</name>
    <name type="common">Mesorhizobium loti (strain MAFF 303099)</name>
    <dbReference type="NCBI Taxonomy" id="266835"/>
    <lineage>
        <taxon>Bacteria</taxon>
        <taxon>Pseudomonadati</taxon>
        <taxon>Pseudomonadota</taxon>
        <taxon>Alphaproteobacteria</taxon>
        <taxon>Hyphomicrobiales</taxon>
        <taxon>Phyllobacteriaceae</taxon>
        <taxon>Mesorhizobium</taxon>
    </lineage>
</organism>